<protein>
    <submittedName>
        <fullName evidence="3">CPBP family intramembrane metalloprotease</fullName>
    </submittedName>
</protein>
<evidence type="ECO:0000259" key="2">
    <source>
        <dbReference type="Pfam" id="PF02517"/>
    </source>
</evidence>
<keyword evidence="4" id="KW-1185">Reference proteome</keyword>
<dbReference type="GO" id="GO:0006508">
    <property type="term" value="P:proteolysis"/>
    <property type="evidence" value="ECO:0007669"/>
    <property type="project" value="UniProtKB-KW"/>
</dbReference>
<gene>
    <name evidence="3" type="ORF">GKZ89_12725</name>
</gene>
<keyword evidence="1" id="KW-1133">Transmembrane helix</keyword>
<feature type="transmembrane region" description="Helical" evidence="1">
    <location>
        <begin position="131"/>
        <end position="149"/>
    </location>
</feature>
<dbReference type="RefSeq" id="WP_155112779.1">
    <property type="nucleotide sequence ID" value="NZ_WMIB01000012.1"/>
</dbReference>
<feature type="transmembrane region" description="Helical" evidence="1">
    <location>
        <begin position="210"/>
        <end position="230"/>
    </location>
</feature>
<dbReference type="InterPro" id="IPR003675">
    <property type="entry name" value="Rce1/LyrA-like_dom"/>
</dbReference>
<dbReference type="EMBL" id="WMIB01000012">
    <property type="protein sequence ID" value="MTH54268.1"/>
    <property type="molecule type" value="Genomic_DNA"/>
</dbReference>
<dbReference type="PANTHER" id="PTHR36435">
    <property type="entry name" value="SLR1288 PROTEIN"/>
    <property type="match status" value="1"/>
</dbReference>
<keyword evidence="1" id="KW-0472">Membrane</keyword>
<organism evidence="3 4">
    <name type="scientific">Metabacillus mangrovi</name>
    <dbReference type="NCBI Taxonomy" id="1491830"/>
    <lineage>
        <taxon>Bacteria</taxon>
        <taxon>Bacillati</taxon>
        <taxon>Bacillota</taxon>
        <taxon>Bacilli</taxon>
        <taxon>Bacillales</taxon>
        <taxon>Bacillaceae</taxon>
        <taxon>Metabacillus</taxon>
    </lineage>
</organism>
<dbReference type="Pfam" id="PF02517">
    <property type="entry name" value="Rce1-like"/>
    <property type="match status" value="1"/>
</dbReference>
<dbReference type="GO" id="GO:0004175">
    <property type="term" value="F:endopeptidase activity"/>
    <property type="evidence" value="ECO:0007669"/>
    <property type="project" value="UniProtKB-ARBA"/>
</dbReference>
<keyword evidence="1" id="KW-0812">Transmembrane</keyword>
<dbReference type="AlphaFoldDB" id="A0A7X2V5P4"/>
<reference evidence="3 4" key="1">
    <citation type="journal article" date="2017" name="Int. J. Syst. Evol. Microbiol.">
        <title>Bacillus mangrovi sp. nov., isolated from a sediment sample from a mangrove forest.</title>
        <authorList>
            <person name="Gupta V."/>
            <person name="Singh P.K."/>
            <person name="Korpole S."/>
            <person name="Tanuku N.R.S."/>
            <person name="Pinnaka A.K."/>
        </authorList>
    </citation>
    <scope>NUCLEOTIDE SEQUENCE [LARGE SCALE GENOMIC DNA]</scope>
    <source>
        <strain evidence="3 4">KCTC 33872</strain>
    </source>
</reference>
<dbReference type="GO" id="GO:0008237">
    <property type="term" value="F:metallopeptidase activity"/>
    <property type="evidence" value="ECO:0007669"/>
    <property type="project" value="UniProtKB-KW"/>
</dbReference>
<feature type="domain" description="CAAX prenyl protease 2/Lysostaphin resistance protein A-like" evidence="2">
    <location>
        <begin position="135"/>
        <end position="222"/>
    </location>
</feature>
<dbReference type="OrthoDB" id="9782250at2"/>
<feature type="transmembrane region" description="Helical" evidence="1">
    <location>
        <begin position="47"/>
        <end position="69"/>
    </location>
</feature>
<dbReference type="InterPro" id="IPR052710">
    <property type="entry name" value="CAAX_protease"/>
</dbReference>
<proteinExistence type="predicted"/>
<keyword evidence="3" id="KW-0645">Protease</keyword>
<feature type="transmembrane region" description="Helical" evidence="1">
    <location>
        <begin position="89"/>
        <end position="111"/>
    </location>
</feature>
<sequence>MSQQVFRTTEWTWKEFTLLLVLALAAVPVIIENSFYSYVYGYLQDSLLAGTLTGLAIALFLTAGVYVVAIRPHKLSWRDIGLRSFSPRYWIHIFGGTIALIAASILILLLMSELGIGAENQKTKALESSPAQTAVLIGFVSAAVISPIYEEIFYRGFIYKWIRMKWGISAGILISSIIFTIVHIPTYNTLPVNFVSGVIFAWVYEKSGSVWPGIIIHALFNGIAVALTAAG</sequence>
<comment type="caution">
    <text evidence="3">The sequence shown here is derived from an EMBL/GenBank/DDBJ whole genome shotgun (WGS) entry which is preliminary data.</text>
</comment>
<name>A0A7X2V5P4_9BACI</name>
<dbReference type="PANTHER" id="PTHR36435:SF1">
    <property type="entry name" value="CAAX AMINO TERMINAL PROTEASE FAMILY PROTEIN"/>
    <property type="match status" value="1"/>
</dbReference>
<evidence type="ECO:0000256" key="1">
    <source>
        <dbReference type="SAM" id="Phobius"/>
    </source>
</evidence>
<evidence type="ECO:0000313" key="3">
    <source>
        <dbReference type="EMBL" id="MTH54268.1"/>
    </source>
</evidence>
<dbReference type="Proteomes" id="UP000434639">
    <property type="component" value="Unassembled WGS sequence"/>
</dbReference>
<keyword evidence="3" id="KW-0378">Hydrolase</keyword>
<evidence type="ECO:0000313" key="4">
    <source>
        <dbReference type="Proteomes" id="UP000434639"/>
    </source>
</evidence>
<accession>A0A7X2V5P4</accession>
<feature type="transmembrane region" description="Helical" evidence="1">
    <location>
        <begin position="170"/>
        <end position="190"/>
    </location>
</feature>
<dbReference type="GO" id="GO:0080120">
    <property type="term" value="P:CAAX-box protein maturation"/>
    <property type="evidence" value="ECO:0007669"/>
    <property type="project" value="UniProtKB-ARBA"/>
</dbReference>
<keyword evidence="3" id="KW-0482">Metalloprotease</keyword>